<name>A0ABU8UVX6_9ACTN</name>
<dbReference type="EMBL" id="JBBKAK010000002">
    <property type="protein sequence ID" value="MEJ8673062.1"/>
    <property type="molecule type" value="Genomic_DNA"/>
</dbReference>
<feature type="region of interest" description="Disordered" evidence="1">
    <location>
        <begin position="135"/>
        <end position="154"/>
    </location>
</feature>
<accession>A0ABU8UVX6</accession>
<keyword evidence="3" id="KW-1185">Reference proteome</keyword>
<dbReference type="InterPro" id="IPR045729">
    <property type="entry name" value="DUF6083"/>
</dbReference>
<dbReference type="Pfam" id="PF19561">
    <property type="entry name" value="DUF6083"/>
    <property type="match status" value="1"/>
</dbReference>
<proteinExistence type="predicted"/>
<reference evidence="2 3" key="1">
    <citation type="submission" date="2024-03" db="EMBL/GenBank/DDBJ databases">
        <title>Novel Streptomyces species of biotechnological and ecological value are a feature of Machair soil.</title>
        <authorList>
            <person name="Prole J.R."/>
            <person name="Goodfellow M."/>
            <person name="Allenby N."/>
            <person name="Ward A.C."/>
        </authorList>
    </citation>
    <scope>NUCLEOTIDE SEQUENCE [LARGE SCALE GENOMIC DNA]</scope>
    <source>
        <strain evidence="2 3">MS1.AVA.1</strain>
    </source>
</reference>
<comment type="caution">
    <text evidence="2">The sequence shown here is derived from an EMBL/GenBank/DDBJ whole genome shotgun (WGS) entry which is preliminary data.</text>
</comment>
<gene>
    <name evidence="2" type="ORF">WKI71_45630</name>
</gene>
<dbReference type="Proteomes" id="UP001376459">
    <property type="component" value="Unassembled WGS sequence"/>
</dbReference>
<protein>
    <submittedName>
        <fullName evidence="2">DUF6083 domain-containing protein</fullName>
    </submittedName>
</protein>
<evidence type="ECO:0000256" key="1">
    <source>
        <dbReference type="SAM" id="MobiDB-lite"/>
    </source>
</evidence>
<sequence length="286" mass="32056">MCLNHTPTSRHWDGSPRATPPRRFLHVAAHSPSRLLRHGQSGICRRCGHRIDIYPRPDQRPIALHPAELTTHSVPAACRWHLSSGIAHPHDDGSDWCRIPHAALCPARTPSCQTSPRLNALRRQLAVRTRRLIDTGHFTPTPPAPDTPPAATHHPSRPVVNMLLGRYLADGPLQHIRCVAQTRHRQRCPQPVLNPDSPAGTWRLLPTGPHRCQLPLADTLMAVYDLSFLPHTEQRRWRTQRCPTHAALTAAADLTVTTWQIFDPLRHGAHIHARLPHPTAGRIRQG</sequence>
<organism evidence="2 3">
    <name type="scientific">Streptomyces machairae</name>
    <dbReference type="NCBI Taxonomy" id="3134109"/>
    <lineage>
        <taxon>Bacteria</taxon>
        <taxon>Bacillati</taxon>
        <taxon>Actinomycetota</taxon>
        <taxon>Actinomycetes</taxon>
        <taxon>Kitasatosporales</taxon>
        <taxon>Streptomycetaceae</taxon>
        <taxon>Streptomyces</taxon>
    </lineage>
</organism>
<evidence type="ECO:0000313" key="3">
    <source>
        <dbReference type="Proteomes" id="UP001376459"/>
    </source>
</evidence>
<evidence type="ECO:0000313" key="2">
    <source>
        <dbReference type="EMBL" id="MEJ8673062.1"/>
    </source>
</evidence>